<dbReference type="Pfam" id="PF02348">
    <property type="entry name" value="CTP_transf_3"/>
    <property type="match status" value="1"/>
</dbReference>
<keyword evidence="1" id="KW-0808">Transferase</keyword>
<dbReference type="Proteomes" id="UP001595841">
    <property type="component" value="Unassembled WGS sequence"/>
</dbReference>
<organism evidence="1 2">
    <name type="scientific">Flagellimonas marina</name>
    <dbReference type="NCBI Taxonomy" id="1775168"/>
    <lineage>
        <taxon>Bacteria</taxon>
        <taxon>Pseudomonadati</taxon>
        <taxon>Bacteroidota</taxon>
        <taxon>Flavobacteriia</taxon>
        <taxon>Flavobacteriales</taxon>
        <taxon>Flavobacteriaceae</taxon>
        <taxon>Flagellimonas</taxon>
    </lineage>
</organism>
<protein>
    <submittedName>
        <fullName evidence="1">Pseudaminic acid cytidylyltransferase</fullName>
        <ecNumber evidence="1">2.7.7.81</ecNumber>
    </submittedName>
</protein>
<dbReference type="SUPFAM" id="SSF53448">
    <property type="entry name" value="Nucleotide-diphospho-sugar transferases"/>
    <property type="match status" value="1"/>
</dbReference>
<sequence length="225" mass="25663">MNNLAIIPARGGSKRIPRKNLKHFLGKPIMAYSIELAIQSNLFTEVMVSTDDVEIASIAKEFGASVPFLRSTKNSDDFSTLSEVIDEVLSKYTKDFDFICCILPTAPLASLDVLNEGLSVLQKNQYDSVRPVVEYSYPIQRAIKIDADNRMHFFFPEHYKSRSQDLEPSYHDAGQFYWMTSNERLHGAKKGVVVVNGNQAQDIDTNEDWELAELKYKFNQQKQKQ</sequence>
<dbReference type="InterPro" id="IPR029044">
    <property type="entry name" value="Nucleotide-diphossugar_trans"/>
</dbReference>
<dbReference type="GO" id="GO:0016779">
    <property type="term" value="F:nucleotidyltransferase activity"/>
    <property type="evidence" value="ECO:0007669"/>
    <property type="project" value="UniProtKB-KW"/>
</dbReference>
<dbReference type="NCBIfam" id="TIGR03584">
    <property type="entry name" value="PseF"/>
    <property type="match status" value="1"/>
</dbReference>
<evidence type="ECO:0000313" key="2">
    <source>
        <dbReference type="Proteomes" id="UP001595841"/>
    </source>
</evidence>
<proteinExistence type="predicted"/>
<dbReference type="InterPro" id="IPR050793">
    <property type="entry name" value="CMP-NeuNAc_synthase"/>
</dbReference>
<accession>A0ABV8PNT3</accession>
<dbReference type="EMBL" id="JBHSCL010000009">
    <property type="protein sequence ID" value="MFC4221707.1"/>
    <property type="molecule type" value="Genomic_DNA"/>
</dbReference>
<keyword evidence="1" id="KW-0548">Nucleotidyltransferase</keyword>
<comment type="caution">
    <text evidence="1">The sequence shown here is derived from an EMBL/GenBank/DDBJ whole genome shotgun (WGS) entry which is preliminary data.</text>
</comment>
<dbReference type="Gene3D" id="3.90.550.10">
    <property type="entry name" value="Spore Coat Polysaccharide Biosynthesis Protein SpsA, Chain A"/>
    <property type="match status" value="1"/>
</dbReference>
<dbReference type="PANTHER" id="PTHR21485:SF6">
    <property type="entry name" value="N-ACYLNEURAMINATE CYTIDYLYLTRANSFERASE-RELATED"/>
    <property type="match status" value="1"/>
</dbReference>
<reference evidence="2" key="1">
    <citation type="journal article" date="2019" name="Int. J. Syst. Evol. Microbiol.">
        <title>The Global Catalogue of Microorganisms (GCM) 10K type strain sequencing project: providing services to taxonomists for standard genome sequencing and annotation.</title>
        <authorList>
            <consortium name="The Broad Institute Genomics Platform"/>
            <consortium name="The Broad Institute Genome Sequencing Center for Infectious Disease"/>
            <person name="Wu L."/>
            <person name="Ma J."/>
        </authorList>
    </citation>
    <scope>NUCLEOTIDE SEQUENCE [LARGE SCALE GENOMIC DNA]</scope>
    <source>
        <strain evidence="2">CGMCC 1.15774</strain>
    </source>
</reference>
<dbReference type="InterPro" id="IPR003329">
    <property type="entry name" value="Cytidylyl_trans"/>
</dbReference>
<gene>
    <name evidence="1" type="primary">pseF</name>
    <name evidence="1" type="ORF">ACFOWS_16255</name>
</gene>
<dbReference type="RefSeq" id="WP_379766834.1">
    <property type="nucleotide sequence ID" value="NZ_JBHSCL010000009.1"/>
</dbReference>
<dbReference type="EC" id="2.7.7.81" evidence="1"/>
<dbReference type="CDD" id="cd02513">
    <property type="entry name" value="CMP-NeuAc_Synthase"/>
    <property type="match status" value="1"/>
</dbReference>
<evidence type="ECO:0000313" key="1">
    <source>
        <dbReference type="EMBL" id="MFC4221707.1"/>
    </source>
</evidence>
<name>A0ABV8PNT3_9FLAO</name>
<keyword evidence="2" id="KW-1185">Reference proteome</keyword>
<dbReference type="InterPro" id="IPR020039">
    <property type="entry name" value="PseF"/>
</dbReference>
<dbReference type="PANTHER" id="PTHR21485">
    <property type="entry name" value="HAD SUPERFAMILY MEMBERS CMAS AND KDSC"/>
    <property type="match status" value="1"/>
</dbReference>